<dbReference type="InterPro" id="IPR036390">
    <property type="entry name" value="WH_DNA-bd_sf"/>
</dbReference>
<dbReference type="Pfam" id="PF03551">
    <property type="entry name" value="PadR"/>
    <property type="match status" value="1"/>
</dbReference>
<protein>
    <submittedName>
        <fullName evidence="2">PadR family transcriptional regulator</fullName>
    </submittedName>
</protein>
<evidence type="ECO:0000259" key="1">
    <source>
        <dbReference type="Pfam" id="PF03551"/>
    </source>
</evidence>
<dbReference type="Proteomes" id="UP001302349">
    <property type="component" value="Chromosome"/>
</dbReference>
<proteinExistence type="predicted"/>
<evidence type="ECO:0000313" key="3">
    <source>
        <dbReference type="Proteomes" id="UP001302349"/>
    </source>
</evidence>
<feature type="domain" description="Transcription regulator PadR N-terminal" evidence="1">
    <location>
        <begin position="23"/>
        <end position="89"/>
    </location>
</feature>
<accession>A0ABZ0IR58</accession>
<dbReference type="InterPro" id="IPR005149">
    <property type="entry name" value="Tscrpt_reg_PadR_N"/>
</dbReference>
<sequence length="112" mass="12601">MKGTYLGEFEELVLLTVGILYDDAYGLAIVDELEKQTGRNVMISSAHKALVRLEDKGYLKSKMGGATEQRGGREKRLYELTHAGAKVLEQSKELRNSMWSKVPKIVWEGNNL</sequence>
<evidence type="ECO:0000313" key="2">
    <source>
        <dbReference type="EMBL" id="WOK07548.1"/>
    </source>
</evidence>
<reference evidence="2 3" key="1">
    <citation type="journal article" date="2023" name="Microbiol. Resour. Announc.">
        <title>Complete Genome Sequence of Imperialibacter roseus strain P4T.</title>
        <authorList>
            <person name="Tizabi D.R."/>
            <person name="Bachvaroff T."/>
            <person name="Hill R.T."/>
        </authorList>
    </citation>
    <scope>NUCLEOTIDE SEQUENCE [LARGE SCALE GENOMIC DNA]</scope>
    <source>
        <strain evidence="2 3">P4T</strain>
    </source>
</reference>
<dbReference type="InterPro" id="IPR036388">
    <property type="entry name" value="WH-like_DNA-bd_sf"/>
</dbReference>
<dbReference type="Gene3D" id="1.10.10.10">
    <property type="entry name" value="Winged helix-like DNA-binding domain superfamily/Winged helix DNA-binding domain"/>
    <property type="match status" value="1"/>
</dbReference>
<gene>
    <name evidence="2" type="ORF">RT717_02795</name>
</gene>
<keyword evidence="3" id="KW-1185">Reference proteome</keyword>
<organism evidence="2 3">
    <name type="scientific">Imperialibacter roseus</name>
    <dbReference type="NCBI Taxonomy" id="1324217"/>
    <lineage>
        <taxon>Bacteria</taxon>
        <taxon>Pseudomonadati</taxon>
        <taxon>Bacteroidota</taxon>
        <taxon>Cytophagia</taxon>
        <taxon>Cytophagales</taxon>
        <taxon>Flammeovirgaceae</taxon>
        <taxon>Imperialibacter</taxon>
    </lineage>
</organism>
<dbReference type="RefSeq" id="WP_317490224.1">
    <property type="nucleotide sequence ID" value="NZ_CP136051.1"/>
</dbReference>
<dbReference type="SUPFAM" id="SSF46785">
    <property type="entry name" value="Winged helix' DNA-binding domain"/>
    <property type="match status" value="1"/>
</dbReference>
<name>A0ABZ0IR58_9BACT</name>
<dbReference type="EMBL" id="CP136051">
    <property type="protein sequence ID" value="WOK07548.1"/>
    <property type="molecule type" value="Genomic_DNA"/>
</dbReference>